<dbReference type="EMBL" id="BQXO01000001">
    <property type="protein sequence ID" value="GKT04919.1"/>
    <property type="molecule type" value="Genomic_DNA"/>
</dbReference>
<proteinExistence type="predicted"/>
<feature type="transmembrane region" description="Helical" evidence="1">
    <location>
        <begin position="94"/>
        <end position="113"/>
    </location>
</feature>
<sequence>MHELFNVAVGITLVLFIFVLIGRFSSTEKRVKLWLMLSRLAYLTLFVISIINDVSTWQIKLVWTLGQITLVLIAALLVEFIFAHKQETHVDASWLWGLAICLVLTIYATLTLAF</sequence>
<reference evidence="2 3" key="1">
    <citation type="submission" date="2022-03" db="EMBL/GenBank/DDBJ databases">
        <title>Draft genome sequence of Furfurilactobacillus curtus JCM 31185.</title>
        <authorList>
            <person name="Suzuki S."/>
            <person name="Endo A."/>
            <person name="Kajikawa A."/>
        </authorList>
    </citation>
    <scope>NUCLEOTIDE SEQUENCE [LARGE SCALE GENOMIC DNA]</scope>
    <source>
        <strain evidence="2 3">JCM 31185</strain>
    </source>
</reference>
<dbReference type="RefSeq" id="WP_407882186.1">
    <property type="nucleotide sequence ID" value="NZ_BQXO01000001.1"/>
</dbReference>
<feature type="transmembrane region" description="Helical" evidence="1">
    <location>
        <begin position="63"/>
        <end position="82"/>
    </location>
</feature>
<feature type="transmembrane region" description="Helical" evidence="1">
    <location>
        <begin position="6"/>
        <end position="26"/>
    </location>
</feature>
<accession>A0ABQ5JNR3</accession>
<protein>
    <recommendedName>
        <fullName evidence="4">DUF1516 family protein</fullName>
    </recommendedName>
</protein>
<comment type="caution">
    <text evidence="2">The sequence shown here is derived from an EMBL/GenBank/DDBJ whole genome shotgun (WGS) entry which is preliminary data.</text>
</comment>
<gene>
    <name evidence="2" type="ORF">JCM31185_02080</name>
</gene>
<evidence type="ECO:0008006" key="4">
    <source>
        <dbReference type="Google" id="ProtNLM"/>
    </source>
</evidence>
<keyword evidence="1" id="KW-0812">Transmembrane</keyword>
<name>A0ABQ5JNR3_9LACO</name>
<keyword evidence="1" id="KW-1133">Transmembrane helix</keyword>
<evidence type="ECO:0000313" key="2">
    <source>
        <dbReference type="EMBL" id="GKT04919.1"/>
    </source>
</evidence>
<keyword evidence="1" id="KW-0472">Membrane</keyword>
<keyword evidence="3" id="KW-1185">Reference proteome</keyword>
<dbReference type="Proteomes" id="UP001628078">
    <property type="component" value="Unassembled WGS sequence"/>
</dbReference>
<evidence type="ECO:0000313" key="3">
    <source>
        <dbReference type="Proteomes" id="UP001628078"/>
    </source>
</evidence>
<organism evidence="2 3">
    <name type="scientific">Furfurilactobacillus curtus</name>
    <dbReference type="NCBI Taxonomy" id="1746200"/>
    <lineage>
        <taxon>Bacteria</taxon>
        <taxon>Bacillati</taxon>
        <taxon>Bacillota</taxon>
        <taxon>Bacilli</taxon>
        <taxon>Lactobacillales</taxon>
        <taxon>Lactobacillaceae</taxon>
        <taxon>Furfurilactobacillus</taxon>
    </lineage>
</organism>
<feature type="transmembrane region" description="Helical" evidence="1">
    <location>
        <begin position="33"/>
        <end position="51"/>
    </location>
</feature>
<evidence type="ECO:0000256" key="1">
    <source>
        <dbReference type="SAM" id="Phobius"/>
    </source>
</evidence>